<feature type="domain" description="KaiB" evidence="1">
    <location>
        <begin position="17"/>
        <end position="97"/>
    </location>
</feature>
<comment type="caution">
    <text evidence="2">The sequence shown here is derived from an EMBL/GenBank/DDBJ whole genome shotgun (WGS) entry which is preliminary data.</text>
</comment>
<reference evidence="2 3" key="1">
    <citation type="journal article" date="2020" name="Microorganisms">
        <title>Osmotic Adaptation and Compatible Solute Biosynthesis of Phototrophic Bacteria as Revealed from Genome Analyses.</title>
        <authorList>
            <person name="Imhoff J.F."/>
            <person name="Rahn T."/>
            <person name="Kunzel S."/>
            <person name="Keller A."/>
            <person name="Neulinger S.C."/>
        </authorList>
    </citation>
    <scope>NUCLEOTIDE SEQUENCE [LARGE SCALE GENOMIC DNA]</scope>
    <source>
        <strain evidence="2 3">DSM 9895</strain>
    </source>
</reference>
<dbReference type="EMBL" id="NRRL01000010">
    <property type="protein sequence ID" value="MBK1667682.1"/>
    <property type="molecule type" value="Genomic_DNA"/>
</dbReference>
<sequence length="97" mass="10372">MNASTERRAQAQVDSLTVFIAGDAPSSRQAMAHLTGVLDSIGIPPERLQVVDVLTDPGAALDAGALVTPSLQIKRGERARWFLGDLTDQRDLLAFLS</sequence>
<dbReference type="RefSeq" id="WP_200339841.1">
    <property type="nucleotide sequence ID" value="NZ_NRRL01000010.1"/>
</dbReference>
<dbReference type="SMART" id="SM01248">
    <property type="entry name" value="KaiB"/>
    <property type="match status" value="1"/>
</dbReference>
<evidence type="ECO:0000313" key="3">
    <source>
        <dbReference type="Proteomes" id="UP001296873"/>
    </source>
</evidence>
<dbReference type="Proteomes" id="UP001296873">
    <property type="component" value="Unassembled WGS sequence"/>
</dbReference>
<dbReference type="SUPFAM" id="SSF52833">
    <property type="entry name" value="Thioredoxin-like"/>
    <property type="match status" value="1"/>
</dbReference>
<accession>A0ABS1DC25</accession>
<proteinExistence type="predicted"/>
<dbReference type="Gene3D" id="3.40.30.10">
    <property type="entry name" value="Glutaredoxin"/>
    <property type="match status" value="1"/>
</dbReference>
<evidence type="ECO:0000313" key="2">
    <source>
        <dbReference type="EMBL" id="MBK1667682.1"/>
    </source>
</evidence>
<dbReference type="InterPro" id="IPR011649">
    <property type="entry name" value="KaiB_domain"/>
</dbReference>
<gene>
    <name evidence="2" type="ORF">CKO28_06495</name>
</gene>
<evidence type="ECO:0000259" key="1">
    <source>
        <dbReference type="SMART" id="SM01248"/>
    </source>
</evidence>
<protein>
    <recommendedName>
        <fullName evidence="1">KaiB domain-containing protein</fullName>
    </recommendedName>
</protein>
<dbReference type="InterPro" id="IPR036249">
    <property type="entry name" value="Thioredoxin-like_sf"/>
</dbReference>
<keyword evidence="3" id="KW-1185">Reference proteome</keyword>
<organism evidence="2 3">
    <name type="scientific">Rhodovibrio sodomensis</name>
    <dbReference type="NCBI Taxonomy" id="1088"/>
    <lineage>
        <taxon>Bacteria</taxon>
        <taxon>Pseudomonadati</taxon>
        <taxon>Pseudomonadota</taxon>
        <taxon>Alphaproteobacteria</taxon>
        <taxon>Rhodospirillales</taxon>
        <taxon>Rhodovibrionaceae</taxon>
        <taxon>Rhodovibrio</taxon>
    </lineage>
</organism>
<name>A0ABS1DC25_9PROT</name>